<sequence>MPLNFDTLSTFIALSNQKVEHHVGYCGDMQEEIFHTLSHEFSDLPAGESITVIHENDVIIGVLGADVDLGDGTAELWGPFLKEGQPAELALELWEDLTTRLGDKVHTYHGFYNEQNTLARNFMNKVGACKGSHHLIMHATKQSVVRIDSSIDELSPERHASFIKLHDEAFPETYMSGLDILERLDHEHKVFAVESEDGIKGYAYVKGSPTYNEGTIEFIAVDPAERHQGIGTTLTKAALAFLHDELGIQTVSMTVDSGQDQAIRLYGRAGFEMVHRMEHYVVRVT</sequence>
<dbReference type="InterPro" id="IPR000182">
    <property type="entry name" value="GNAT_dom"/>
</dbReference>
<comment type="caution">
    <text evidence="4">The sequence shown here is derived from an EMBL/GenBank/DDBJ whole genome shotgun (WGS) entry which is preliminary data.</text>
</comment>
<evidence type="ECO:0000313" key="4">
    <source>
        <dbReference type="EMBL" id="KON85034.1"/>
    </source>
</evidence>
<dbReference type="RefSeq" id="WP_053428635.1">
    <property type="nucleotide sequence ID" value="NZ_JAVIVT010000002.1"/>
</dbReference>
<dbReference type="GO" id="GO:0031415">
    <property type="term" value="C:NatA complex"/>
    <property type="evidence" value="ECO:0007669"/>
    <property type="project" value="TreeGrafter"/>
</dbReference>
<evidence type="ECO:0000256" key="1">
    <source>
        <dbReference type="ARBA" id="ARBA00022679"/>
    </source>
</evidence>
<dbReference type="PANTHER" id="PTHR42919:SF8">
    <property type="entry name" value="N-ALPHA-ACETYLTRANSFERASE 50"/>
    <property type="match status" value="1"/>
</dbReference>
<evidence type="ECO:0000313" key="5">
    <source>
        <dbReference type="Proteomes" id="UP000037405"/>
    </source>
</evidence>
<organism evidence="4 5">
    <name type="scientific">Rossellomorea marisflavi</name>
    <dbReference type="NCBI Taxonomy" id="189381"/>
    <lineage>
        <taxon>Bacteria</taxon>
        <taxon>Bacillati</taxon>
        <taxon>Bacillota</taxon>
        <taxon>Bacilli</taxon>
        <taxon>Bacillales</taxon>
        <taxon>Bacillaceae</taxon>
        <taxon>Rossellomorea</taxon>
    </lineage>
</organism>
<dbReference type="PROSITE" id="PS51186">
    <property type="entry name" value="GNAT"/>
    <property type="match status" value="1"/>
</dbReference>
<feature type="domain" description="N-acetyltransferase" evidence="3">
    <location>
        <begin position="149"/>
        <end position="285"/>
    </location>
</feature>
<dbReference type="Gene3D" id="3.40.630.30">
    <property type="match status" value="1"/>
</dbReference>
<keyword evidence="2" id="KW-0012">Acyltransferase</keyword>
<proteinExistence type="predicted"/>
<dbReference type="GO" id="GO:0007064">
    <property type="term" value="P:mitotic sister chromatid cohesion"/>
    <property type="evidence" value="ECO:0007669"/>
    <property type="project" value="TreeGrafter"/>
</dbReference>
<dbReference type="GO" id="GO:0016747">
    <property type="term" value="F:acyltransferase activity, transferring groups other than amino-acyl groups"/>
    <property type="evidence" value="ECO:0007669"/>
    <property type="project" value="InterPro"/>
</dbReference>
<gene>
    <name evidence="4" type="ORF">AF331_13675</name>
</gene>
<protein>
    <recommendedName>
        <fullName evidence="3">N-acetyltransferase domain-containing protein</fullName>
    </recommendedName>
</protein>
<dbReference type="InterPro" id="IPR016181">
    <property type="entry name" value="Acyl_CoA_acyltransferase"/>
</dbReference>
<reference evidence="5" key="1">
    <citation type="submission" date="2015-07" db="EMBL/GenBank/DDBJ databases">
        <title>Fjat-14235 jcm11544.</title>
        <authorList>
            <person name="Liu B."/>
            <person name="Wang J."/>
            <person name="Zhu Y."/>
            <person name="Liu G."/>
            <person name="Chen Q."/>
            <person name="Chen Z."/>
            <person name="Lan J."/>
            <person name="Che J."/>
            <person name="Ge C."/>
            <person name="Shi H."/>
            <person name="Pan Z."/>
            <person name="Liu X."/>
        </authorList>
    </citation>
    <scope>NUCLEOTIDE SEQUENCE [LARGE SCALE GENOMIC DNA]</scope>
    <source>
        <strain evidence="5">JCM 11544</strain>
    </source>
</reference>
<dbReference type="CDD" id="cd04301">
    <property type="entry name" value="NAT_SF"/>
    <property type="match status" value="1"/>
</dbReference>
<dbReference type="OrthoDB" id="87299at2"/>
<dbReference type="PANTHER" id="PTHR42919">
    <property type="entry name" value="N-ALPHA-ACETYLTRANSFERASE"/>
    <property type="match status" value="1"/>
</dbReference>
<dbReference type="SUPFAM" id="SSF55729">
    <property type="entry name" value="Acyl-CoA N-acyltransferases (Nat)"/>
    <property type="match status" value="1"/>
</dbReference>
<dbReference type="EMBL" id="LGUE01000004">
    <property type="protein sequence ID" value="KON85034.1"/>
    <property type="molecule type" value="Genomic_DNA"/>
</dbReference>
<evidence type="ECO:0000256" key="2">
    <source>
        <dbReference type="ARBA" id="ARBA00023315"/>
    </source>
</evidence>
<dbReference type="PATRIC" id="fig|189381.12.peg.2798"/>
<accession>A0A0M0G5A4</accession>
<keyword evidence="1" id="KW-0808">Transferase</keyword>
<name>A0A0M0G5A4_9BACI</name>
<dbReference type="Pfam" id="PF00583">
    <property type="entry name" value="Acetyltransf_1"/>
    <property type="match status" value="1"/>
</dbReference>
<dbReference type="InterPro" id="IPR051556">
    <property type="entry name" value="N-term/lysine_N-AcTrnsfr"/>
</dbReference>
<dbReference type="AlphaFoldDB" id="A0A0M0G5A4"/>
<dbReference type="Proteomes" id="UP000037405">
    <property type="component" value="Unassembled WGS sequence"/>
</dbReference>
<keyword evidence="5" id="KW-1185">Reference proteome</keyword>
<evidence type="ECO:0000259" key="3">
    <source>
        <dbReference type="PROSITE" id="PS51186"/>
    </source>
</evidence>
<dbReference type="STRING" id="189381.GCA_900166615_01186"/>